<dbReference type="AlphaFoldDB" id="A0A6A8DI38"/>
<feature type="domain" description="HpcH/HpaI aldolase/citrate lyase" evidence="4">
    <location>
        <begin position="24"/>
        <end position="230"/>
    </location>
</feature>
<dbReference type="InterPro" id="IPR050251">
    <property type="entry name" value="HpcH-HpaI_aldolase"/>
</dbReference>
<sequence length="249" mass="27242">MLHNKVKENLKAGKASVGMIIGIYSPSLVEMFGYAGYDFVIIDDEHGTYGAIEMENMIRAAMLVDLVPIVRVDYNPSSIQKALDRGALGIQVPMVNTKEDAKRVVQRAKYPPMGTRGTAPMTRAAGYGYHAGKKFMDASDENILIVAHIETPQAVENIDEIMGVEGIDLAFVGPYDLSVNMGHKEGIDHPDVQEAIELVYKKAKLHNIPVGTVANTKEDIEKLIEKGTLYIPAVATEVMKRAFNGVLPD</sequence>
<dbReference type="EMBL" id="WJNG01000010">
    <property type="protein sequence ID" value="MRH43509.1"/>
    <property type="molecule type" value="Genomic_DNA"/>
</dbReference>
<evidence type="ECO:0000256" key="2">
    <source>
        <dbReference type="ARBA" id="ARBA00022723"/>
    </source>
</evidence>
<dbReference type="GO" id="GO:0016832">
    <property type="term" value="F:aldehyde-lyase activity"/>
    <property type="evidence" value="ECO:0007669"/>
    <property type="project" value="TreeGrafter"/>
</dbReference>
<dbReference type="GO" id="GO:0005737">
    <property type="term" value="C:cytoplasm"/>
    <property type="evidence" value="ECO:0007669"/>
    <property type="project" value="TreeGrafter"/>
</dbReference>
<reference evidence="5" key="1">
    <citation type="submission" date="2019-11" db="EMBL/GenBank/DDBJ databases">
        <authorList>
            <person name="Li J."/>
        </authorList>
    </citation>
    <scope>NUCLEOTIDE SEQUENCE</scope>
    <source>
        <strain evidence="5">B6B</strain>
    </source>
</reference>
<keyword evidence="2" id="KW-0479">Metal-binding</keyword>
<dbReference type="PANTHER" id="PTHR30502">
    <property type="entry name" value="2-KETO-3-DEOXY-L-RHAMNONATE ALDOLASE"/>
    <property type="match status" value="1"/>
</dbReference>
<dbReference type="InterPro" id="IPR005000">
    <property type="entry name" value="Aldolase/citrate-lyase_domain"/>
</dbReference>
<dbReference type="InterPro" id="IPR040442">
    <property type="entry name" value="Pyrv_kinase-like_dom_sf"/>
</dbReference>
<keyword evidence="6" id="KW-1185">Reference proteome</keyword>
<accession>A0A6A8DI38</accession>
<dbReference type="InterPro" id="IPR015813">
    <property type="entry name" value="Pyrv/PenolPyrv_kinase-like_dom"/>
</dbReference>
<comment type="caution">
    <text evidence="5">The sequence shown here is derived from an EMBL/GenBank/DDBJ whole genome shotgun (WGS) entry which is preliminary data.</text>
</comment>
<dbReference type="Gene3D" id="3.20.20.60">
    <property type="entry name" value="Phosphoenolpyruvate-binding domains"/>
    <property type="match status" value="1"/>
</dbReference>
<evidence type="ECO:0000259" key="4">
    <source>
        <dbReference type="Pfam" id="PF03328"/>
    </source>
</evidence>
<dbReference type="GO" id="GO:0046872">
    <property type="term" value="F:metal ion binding"/>
    <property type="evidence" value="ECO:0007669"/>
    <property type="project" value="UniProtKB-KW"/>
</dbReference>
<evidence type="ECO:0000313" key="6">
    <source>
        <dbReference type="Proteomes" id="UP000799092"/>
    </source>
</evidence>
<organism evidence="5 6">
    <name type="scientific">Aquibacillus halophilus</name>
    <dbReference type="NCBI Taxonomy" id="930132"/>
    <lineage>
        <taxon>Bacteria</taxon>
        <taxon>Bacillati</taxon>
        <taxon>Bacillota</taxon>
        <taxon>Bacilli</taxon>
        <taxon>Bacillales</taxon>
        <taxon>Bacillaceae</taxon>
        <taxon>Aquibacillus</taxon>
    </lineage>
</organism>
<dbReference type="SUPFAM" id="SSF51621">
    <property type="entry name" value="Phosphoenolpyruvate/pyruvate domain"/>
    <property type="match status" value="1"/>
</dbReference>
<dbReference type="RefSeq" id="WP_205677334.1">
    <property type="nucleotide sequence ID" value="NZ_WJNG01000010.1"/>
</dbReference>
<protein>
    <recommendedName>
        <fullName evidence="4">HpcH/HpaI aldolase/citrate lyase domain-containing protein</fullName>
    </recommendedName>
</protein>
<dbReference type="PANTHER" id="PTHR30502:SF0">
    <property type="entry name" value="PHOSPHOENOLPYRUVATE CARBOXYLASE FAMILY PROTEIN"/>
    <property type="match status" value="1"/>
</dbReference>
<name>A0A6A8DI38_9BACI</name>
<keyword evidence="3" id="KW-0456">Lyase</keyword>
<gene>
    <name evidence="5" type="ORF">GH741_12550</name>
</gene>
<proteinExistence type="inferred from homology"/>
<dbReference type="Pfam" id="PF03328">
    <property type="entry name" value="HpcH_HpaI"/>
    <property type="match status" value="1"/>
</dbReference>
<evidence type="ECO:0000256" key="3">
    <source>
        <dbReference type="ARBA" id="ARBA00023239"/>
    </source>
</evidence>
<evidence type="ECO:0000256" key="1">
    <source>
        <dbReference type="ARBA" id="ARBA00005568"/>
    </source>
</evidence>
<evidence type="ECO:0000313" key="5">
    <source>
        <dbReference type="EMBL" id="MRH43509.1"/>
    </source>
</evidence>
<dbReference type="Proteomes" id="UP000799092">
    <property type="component" value="Unassembled WGS sequence"/>
</dbReference>
<comment type="similarity">
    <text evidence="1">Belongs to the HpcH/HpaI aldolase family.</text>
</comment>